<dbReference type="Gene3D" id="3.90.1570.10">
    <property type="entry name" value="tt1808, chain A"/>
    <property type="match status" value="1"/>
</dbReference>
<keyword evidence="2" id="KW-0540">Nuclease</keyword>
<dbReference type="EMBL" id="JACXAE010000118">
    <property type="protein sequence ID" value="MBD2777986.1"/>
    <property type="molecule type" value="Genomic_DNA"/>
</dbReference>
<dbReference type="InterPro" id="IPR012296">
    <property type="entry name" value="Nuclease_put_TT1808"/>
</dbReference>
<evidence type="ECO:0000313" key="2">
    <source>
        <dbReference type="EMBL" id="MBD2777986.1"/>
    </source>
</evidence>
<evidence type="ECO:0000313" key="3">
    <source>
        <dbReference type="Proteomes" id="UP000629098"/>
    </source>
</evidence>
<comment type="caution">
    <text evidence="2">The sequence shown here is derived from an EMBL/GenBank/DDBJ whole genome shotgun (WGS) entry which is preliminary data.</text>
</comment>
<dbReference type="SUPFAM" id="SSF52980">
    <property type="entry name" value="Restriction endonuclease-like"/>
    <property type="match status" value="1"/>
</dbReference>
<dbReference type="Proteomes" id="UP000629098">
    <property type="component" value="Unassembled WGS sequence"/>
</dbReference>
<organism evidence="2 3">
    <name type="scientific">Iningainema tapete BLCC-T55</name>
    <dbReference type="NCBI Taxonomy" id="2748662"/>
    <lineage>
        <taxon>Bacteria</taxon>
        <taxon>Bacillati</taxon>
        <taxon>Cyanobacteriota</taxon>
        <taxon>Cyanophyceae</taxon>
        <taxon>Nostocales</taxon>
        <taxon>Scytonemataceae</taxon>
        <taxon>Iningainema tapete</taxon>
    </lineage>
</organism>
<name>A0A8J6XRP6_9CYAN</name>
<accession>A0A8J6XRP6</accession>
<dbReference type="PANTHER" id="PTHR34107">
    <property type="entry name" value="SLL0198 PROTEIN-RELATED"/>
    <property type="match status" value="1"/>
</dbReference>
<keyword evidence="2" id="KW-0255">Endonuclease</keyword>
<evidence type="ECO:0000259" key="1">
    <source>
        <dbReference type="Pfam" id="PF05685"/>
    </source>
</evidence>
<sequence length="199" mass="22675">MTQAKPRFTSFEEYLNYDDGTDKRYELSDGELVELPPESELNDWIANYLFLVLANARIVPARLIRPHSCELEVPVLQPKDAANRYPDLVILDSTHLNLTQRRLTIKLEMPAPRLVVEVVSPGKVNRERDITRKRAQYAARSIPEYWLIDPEAQAITVLKLTEGQYVDVGVFQGSESIISPSFPNLALTAEQVFKGEFDE</sequence>
<feature type="domain" description="Putative restriction endonuclease" evidence="1">
    <location>
        <begin position="11"/>
        <end position="189"/>
    </location>
</feature>
<dbReference type="InterPro" id="IPR008538">
    <property type="entry name" value="Uma2"/>
</dbReference>
<proteinExistence type="predicted"/>
<dbReference type="RefSeq" id="WP_190837097.1">
    <property type="nucleotide sequence ID" value="NZ_CAWPPI010000118.1"/>
</dbReference>
<gene>
    <name evidence="2" type="ORF">ICL16_39580</name>
</gene>
<protein>
    <submittedName>
        <fullName evidence="2">Uma2 family endonuclease</fullName>
    </submittedName>
</protein>
<keyword evidence="2" id="KW-0378">Hydrolase</keyword>
<keyword evidence="3" id="KW-1185">Reference proteome</keyword>
<dbReference type="InterPro" id="IPR011335">
    <property type="entry name" value="Restrct_endonuc-II-like"/>
</dbReference>
<reference evidence="2" key="1">
    <citation type="submission" date="2020-09" db="EMBL/GenBank/DDBJ databases">
        <title>Iningainema tapete sp. nov. (Scytonemataceae, Cyanobacteria) from greenhouses in central Florida (USA) produces two types of nodularin with biosynthetic potential for microcystin-LR and anabaenopeptins.</title>
        <authorList>
            <person name="Berthold D.E."/>
            <person name="Lefler F.W."/>
            <person name="Huang I.-S."/>
            <person name="Abdulla H."/>
            <person name="Zimba P.V."/>
            <person name="Laughinghouse H.D. IV."/>
        </authorList>
    </citation>
    <scope>NUCLEOTIDE SEQUENCE</scope>
    <source>
        <strain evidence="2">BLCCT55</strain>
    </source>
</reference>
<dbReference type="CDD" id="cd06260">
    <property type="entry name" value="DUF820-like"/>
    <property type="match status" value="1"/>
</dbReference>
<dbReference type="Pfam" id="PF05685">
    <property type="entry name" value="Uma2"/>
    <property type="match status" value="1"/>
</dbReference>
<dbReference type="GO" id="GO:0004519">
    <property type="term" value="F:endonuclease activity"/>
    <property type="evidence" value="ECO:0007669"/>
    <property type="project" value="UniProtKB-KW"/>
</dbReference>
<dbReference type="PANTHER" id="PTHR34107:SF2">
    <property type="entry name" value="SLL0888 PROTEIN"/>
    <property type="match status" value="1"/>
</dbReference>
<dbReference type="AlphaFoldDB" id="A0A8J6XRP6"/>